<reference evidence="1 2" key="1">
    <citation type="submission" date="2018-06" db="EMBL/GenBank/DDBJ databases">
        <authorList>
            <consortium name="Pathogen Informatics"/>
            <person name="Doyle S."/>
        </authorList>
    </citation>
    <scope>NUCLEOTIDE SEQUENCE [LARGE SCALE GENOMIC DNA]</scope>
    <source>
        <strain evidence="1 2">NCTC10283</strain>
    </source>
</reference>
<evidence type="ECO:0000313" key="2">
    <source>
        <dbReference type="Proteomes" id="UP000254209"/>
    </source>
</evidence>
<protein>
    <submittedName>
        <fullName evidence="1">Uncharacterized protein</fullName>
    </submittedName>
</protein>
<keyword evidence="2" id="KW-1185">Reference proteome</keyword>
<evidence type="ECO:0000313" key="1">
    <source>
        <dbReference type="EMBL" id="SSY81077.1"/>
    </source>
</evidence>
<sequence>MALIIQKTSSISEPAPSGLHHAHCIRVIDLGQQFNKFNGKKQHKIMIAWEIVGKTKSDGNPHIAAKTYTASLNEKAKFFQDLCGWYGDHHDVDEFDFNELLGLPCAINITHKPSKDGTKTYAEVQSIAPPMEGIALPKPQTTPKAFDLSAPDWELFAEFSDYTKDLIRKSPEYAALDLPANAPPPLAAETPKPSKMPLNDNLIKMLGDSLKTGTMTLEKLFESYEVTEEQRLHFESLVSATE</sequence>
<organism evidence="1 2">
    <name type="scientific">Alysiella crassa</name>
    <dbReference type="NCBI Taxonomy" id="153491"/>
    <lineage>
        <taxon>Bacteria</taxon>
        <taxon>Pseudomonadati</taxon>
        <taxon>Pseudomonadota</taxon>
        <taxon>Betaproteobacteria</taxon>
        <taxon>Neisseriales</taxon>
        <taxon>Neisseriaceae</taxon>
        <taxon>Alysiella</taxon>
    </lineage>
</organism>
<dbReference type="RefSeq" id="WP_034295320.1">
    <property type="nucleotide sequence ID" value="NZ_CP091519.2"/>
</dbReference>
<dbReference type="OrthoDB" id="9804533at2"/>
<dbReference type="Proteomes" id="UP000254209">
    <property type="component" value="Unassembled WGS sequence"/>
</dbReference>
<dbReference type="STRING" id="1120980.GCA_000745955_02386"/>
<dbReference type="NCBIfam" id="NF046043">
    <property type="entry name" value="rep_init_NGO0469"/>
    <property type="match status" value="1"/>
</dbReference>
<name>A0A376BVR0_9NEIS</name>
<gene>
    <name evidence="1" type="ORF">NCTC10283_02642</name>
</gene>
<proteinExistence type="predicted"/>
<accession>A0A376BVR0</accession>
<dbReference type="EMBL" id="UFSO01000003">
    <property type="protein sequence ID" value="SSY81077.1"/>
    <property type="molecule type" value="Genomic_DNA"/>
</dbReference>
<dbReference type="AlphaFoldDB" id="A0A376BVR0"/>
<dbReference type="InterPro" id="IPR059222">
    <property type="entry name" value="NGO0469-like"/>
</dbReference>